<reference evidence="2" key="2">
    <citation type="submission" date="2024-01" db="EMBL/GenBank/DDBJ databases">
        <authorList>
            <person name="Zhang X.-A."/>
            <person name="Zhang J.-T."/>
            <person name="Hu Z.-Y."/>
            <person name="Liu W."/>
        </authorList>
    </citation>
    <scope>NUCLEOTIDE SEQUENCE</scope>
    <source>
        <strain evidence="2">Sedore_16</strain>
    </source>
</reference>
<feature type="coiled-coil region" evidence="1">
    <location>
        <begin position="134"/>
        <end position="168"/>
    </location>
</feature>
<reference evidence="2" key="1">
    <citation type="journal article" date="2024" name="NPJ Biofilms Microbiomes">
        <title>Decoding the RNA viromes in shrew lungs along the eastern coast of China.</title>
        <authorList>
            <person name="Zhang J.T."/>
            <person name="Hu Z.Y."/>
            <person name="Tang F."/>
            <person name="Liu Y.T."/>
            <person name="Tan W.L."/>
            <person name="Ma X.F."/>
            <person name="Zhang Y.F."/>
            <person name="Si G.Q."/>
            <person name="Zhang L."/>
            <person name="Zhang M.Q."/>
            <person name="Peng C."/>
            <person name="Fu B.K."/>
            <person name="Fang L.Q."/>
            <person name="Zhang X.A."/>
            <person name="Liu W."/>
        </authorList>
    </citation>
    <scope>NUCLEOTIDE SEQUENCE</scope>
    <source>
        <strain evidence="2">Sedore_16</strain>
    </source>
</reference>
<organism evidence="2">
    <name type="scientific">Crocidura shantungensis seadorna-like virus 2</name>
    <dbReference type="NCBI Taxonomy" id="3139546"/>
    <lineage>
        <taxon>Viruses</taxon>
        <taxon>Riboviria</taxon>
        <taxon>Orthornavirae</taxon>
        <taxon>Duplornaviricota</taxon>
        <taxon>Resentoviricetes</taxon>
        <taxon>Reovirales</taxon>
        <taxon>Sedoreoviridae</taxon>
    </lineage>
</organism>
<evidence type="ECO:0000313" key="2">
    <source>
        <dbReference type="EMBL" id="WZI33456.1"/>
    </source>
</evidence>
<accession>A0AB38ZK61</accession>
<evidence type="ECO:0000256" key="1">
    <source>
        <dbReference type="SAM" id="Coils"/>
    </source>
</evidence>
<proteinExistence type="predicted"/>
<sequence>MADLTKSMVENVLKANNISLDVINSVKNAFDDSGLSDSLNNWKDAYYQKRIPKTFSHYTLSQQLHNLETEVYLLRSDKYLEGINRHLRTMNSFKIEKNEKDHTVLIPTNRLSQIILANTFSDNFNLPAAASVNVENLIKECRDFELKSDVLEKKNNLLKERVKYLETQLNTLDQMHASQIKLINEMTKNIKSMVTDSHNKGVIIERLTKEVNNYKSMLVDDENELDYREDLIRMLASQLGWEVDLIERQYVRDLTREGIESNPGPNTYYNDLYSFLLAINLKIKHHFSFDLKDKDIHIVKLECEELGEYDYWETDEPSDIEKHCFHTINAMLNRHEQYLIESRCDHDPSYIKQMISHINYCSTMMMNFSFFNITSPLDLDFSILDESDNESYTDEMLEEMERSLDRMFFDLW</sequence>
<dbReference type="EMBL" id="PP272719">
    <property type="protein sequence ID" value="WZI33456.1"/>
    <property type="molecule type" value="Genomic_RNA"/>
</dbReference>
<keyword evidence="1" id="KW-0175">Coiled coil</keyword>
<protein>
    <submittedName>
        <fullName evidence="2">NSP3</fullName>
    </submittedName>
</protein>
<name>A0AB38ZK61_9REOV</name>